<feature type="compositionally biased region" description="Polar residues" evidence="13">
    <location>
        <begin position="2431"/>
        <end position="2442"/>
    </location>
</feature>
<keyword evidence="4" id="KW-0597">Phosphoprotein</keyword>
<dbReference type="GO" id="GO:0006955">
    <property type="term" value="P:immune response"/>
    <property type="evidence" value="ECO:0007669"/>
    <property type="project" value="UniProtKB-ARBA"/>
</dbReference>
<evidence type="ECO:0000256" key="2">
    <source>
        <dbReference type="ARBA" id="ARBA00022448"/>
    </source>
</evidence>
<dbReference type="InterPro" id="IPR000409">
    <property type="entry name" value="BEACH_dom"/>
</dbReference>
<comment type="subcellular location">
    <subcellularLocation>
        <location evidence="1">Cytoplasm</location>
    </subcellularLocation>
</comment>
<dbReference type="InterPro" id="IPR015943">
    <property type="entry name" value="WD40/YVTN_repeat-like_dom_sf"/>
</dbReference>
<dbReference type="GO" id="GO:0005737">
    <property type="term" value="C:cytoplasm"/>
    <property type="evidence" value="ECO:0007669"/>
    <property type="project" value="UniProtKB-SubCell"/>
</dbReference>
<evidence type="ECO:0000256" key="7">
    <source>
        <dbReference type="ARBA" id="ARBA00022907"/>
    </source>
</evidence>
<feature type="region of interest" description="Disordered" evidence="13">
    <location>
        <begin position="2431"/>
        <end position="2454"/>
    </location>
</feature>
<dbReference type="PANTHER" id="PTHR13743">
    <property type="entry name" value="BEIGE/BEACH-RELATED"/>
    <property type="match status" value="1"/>
</dbReference>
<evidence type="ECO:0000259" key="15">
    <source>
        <dbReference type="PROSITE" id="PS51783"/>
    </source>
</evidence>
<accession>A0A8J6GBF5</accession>
<dbReference type="GO" id="GO:0015031">
    <property type="term" value="P:protein transport"/>
    <property type="evidence" value="ECO:0007669"/>
    <property type="project" value="UniProtKB-KW"/>
</dbReference>
<proteinExistence type="predicted"/>
<dbReference type="PROSITE" id="PS50197">
    <property type="entry name" value="BEACH"/>
    <property type="match status" value="1"/>
</dbReference>
<dbReference type="InterPro" id="IPR036372">
    <property type="entry name" value="BEACH_dom_sf"/>
</dbReference>
<evidence type="ECO:0000256" key="11">
    <source>
        <dbReference type="ARBA" id="ARBA00067676"/>
    </source>
</evidence>
<feature type="repeat" description="WD" evidence="12">
    <location>
        <begin position="3370"/>
        <end position="3404"/>
    </location>
</feature>
<feature type="region of interest" description="Disordered" evidence="13">
    <location>
        <begin position="1971"/>
        <end position="1996"/>
    </location>
</feature>
<dbReference type="SMART" id="SM00320">
    <property type="entry name" value="WD40"/>
    <property type="match status" value="4"/>
</dbReference>
<feature type="compositionally biased region" description="Basic residues" evidence="13">
    <location>
        <begin position="188"/>
        <end position="199"/>
    </location>
</feature>
<dbReference type="SUPFAM" id="SSF50729">
    <property type="entry name" value="PH domain-like"/>
    <property type="match status" value="1"/>
</dbReference>
<keyword evidence="8" id="KW-0653">Protein transport</keyword>
<keyword evidence="6" id="KW-0677">Repeat</keyword>
<dbReference type="InterPro" id="IPR050865">
    <property type="entry name" value="BEACH_Domain"/>
</dbReference>
<dbReference type="PROSITE" id="PS50082">
    <property type="entry name" value="WD_REPEATS_2"/>
    <property type="match status" value="1"/>
</dbReference>
<dbReference type="SUPFAM" id="SSF81837">
    <property type="entry name" value="BEACH domain"/>
    <property type="match status" value="1"/>
</dbReference>
<evidence type="ECO:0000256" key="13">
    <source>
        <dbReference type="SAM" id="MobiDB-lite"/>
    </source>
</evidence>
<comment type="caution">
    <text evidence="16">The sequence shown here is derived from an EMBL/GenBank/DDBJ whole genome shotgun (WGS) entry which is preliminary data.</text>
</comment>
<feature type="region of interest" description="Disordered" evidence="13">
    <location>
        <begin position="188"/>
        <end position="230"/>
    </location>
</feature>
<evidence type="ECO:0000256" key="9">
    <source>
        <dbReference type="ARBA" id="ARBA00058967"/>
    </source>
</evidence>
<evidence type="ECO:0000256" key="6">
    <source>
        <dbReference type="ARBA" id="ARBA00022737"/>
    </source>
</evidence>
<dbReference type="SUPFAM" id="SSF50978">
    <property type="entry name" value="WD40 repeat-like"/>
    <property type="match status" value="1"/>
</dbReference>
<dbReference type="InterPro" id="IPR011993">
    <property type="entry name" value="PH-like_dom_sf"/>
</dbReference>
<organism evidence="16 17">
    <name type="scientific">Microtus ochrogaster</name>
    <name type="common">Prairie vole</name>
    <dbReference type="NCBI Taxonomy" id="79684"/>
    <lineage>
        <taxon>Eukaryota</taxon>
        <taxon>Metazoa</taxon>
        <taxon>Chordata</taxon>
        <taxon>Craniata</taxon>
        <taxon>Vertebrata</taxon>
        <taxon>Euteleostomi</taxon>
        <taxon>Mammalia</taxon>
        <taxon>Eutheria</taxon>
        <taxon>Euarchontoglires</taxon>
        <taxon>Glires</taxon>
        <taxon>Rodentia</taxon>
        <taxon>Myomorpha</taxon>
        <taxon>Muroidea</taxon>
        <taxon>Cricetidae</taxon>
        <taxon>Arvicolinae</taxon>
        <taxon>Microtus</taxon>
    </lineage>
</organism>
<evidence type="ECO:0000259" key="14">
    <source>
        <dbReference type="PROSITE" id="PS50197"/>
    </source>
</evidence>
<comment type="subunit">
    <text evidence="10">Interacts with CPAP, LIP8 and ZNF521.</text>
</comment>
<dbReference type="CDD" id="cd06071">
    <property type="entry name" value="Beach"/>
    <property type="match status" value="1"/>
</dbReference>
<dbReference type="InterPro" id="IPR019775">
    <property type="entry name" value="WD40_repeat_CS"/>
</dbReference>
<dbReference type="PROSITE" id="PS51783">
    <property type="entry name" value="PH_BEACH"/>
    <property type="match status" value="1"/>
</dbReference>
<evidence type="ECO:0000256" key="4">
    <source>
        <dbReference type="ARBA" id="ARBA00022553"/>
    </source>
</evidence>
<feature type="domain" description="BEACH" evidence="14">
    <location>
        <begin position="2878"/>
        <end position="3180"/>
    </location>
</feature>
<dbReference type="Pfam" id="PF14844">
    <property type="entry name" value="PH_BEACH"/>
    <property type="match status" value="1"/>
</dbReference>
<dbReference type="Gene3D" id="2.30.29.30">
    <property type="entry name" value="Pleckstrin-homology domain (PH domain)/Phosphotyrosine-binding domain (PTB)"/>
    <property type="match status" value="1"/>
</dbReference>
<dbReference type="InterPro" id="IPR001680">
    <property type="entry name" value="WD40_rpt"/>
</dbReference>
<dbReference type="InterPro" id="IPR036322">
    <property type="entry name" value="WD40_repeat_dom_sf"/>
</dbReference>
<keyword evidence="3" id="KW-0963">Cytoplasm</keyword>
<evidence type="ECO:0000256" key="8">
    <source>
        <dbReference type="ARBA" id="ARBA00022927"/>
    </source>
</evidence>
<keyword evidence="5 12" id="KW-0853">WD repeat</keyword>
<evidence type="ECO:0000256" key="10">
    <source>
        <dbReference type="ARBA" id="ARBA00064710"/>
    </source>
</evidence>
<dbReference type="PROSITE" id="PS00678">
    <property type="entry name" value="WD_REPEATS_1"/>
    <property type="match status" value="1"/>
</dbReference>
<feature type="compositionally biased region" description="Basic and acidic residues" evidence="13">
    <location>
        <begin position="1971"/>
        <end position="1981"/>
    </location>
</feature>
<feature type="domain" description="BEACH-type PH" evidence="15">
    <location>
        <begin position="2767"/>
        <end position="2873"/>
    </location>
</feature>
<comment type="function">
    <text evidence="9">Adapter protein that regulates and/or fission of intracellular vesicles such as lysosomes. Might regulate trafficking of effectors involved in exocytosis. In cytotoxic T-cells and natural killer (NK) cells, has role in the regulation of size, number and exocytosis of lytic granules. In macrophages and dendritic cells, regulates phagosome maturation by controlling the conversion of early phagosomal compartments into late phagosomes. In macrophages and dendritic cells, specifically involved in TLR3- and TLR4-induced production of pro-inflammatory cytokines by regulating the endosomal TLR3- TICAM1/TRIF and TLR4- TICAM1/TRIF signaling pathways.</text>
</comment>
<dbReference type="FunFam" id="2.130.10.10:FF:000217">
    <property type="entry name" value="Lysosomal trafficking regulator"/>
    <property type="match status" value="1"/>
</dbReference>
<evidence type="ECO:0000313" key="16">
    <source>
        <dbReference type="EMBL" id="KAH0507197.1"/>
    </source>
</evidence>
<protein>
    <recommendedName>
        <fullName evidence="11">Lysosomal-trafficking regulator</fullName>
    </recommendedName>
</protein>
<dbReference type="GO" id="GO:0098542">
    <property type="term" value="P:defense response to other organism"/>
    <property type="evidence" value="ECO:0007669"/>
    <property type="project" value="UniProtKB-ARBA"/>
</dbReference>
<dbReference type="PROSITE" id="PS50294">
    <property type="entry name" value="WD_REPEATS_REGION"/>
    <property type="match status" value="1"/>
</dbReference>
<dbReference type="InterPro" id="IPR023362">
    <property type="entry name" value="PH-BEACH_dom"/>
</dbReference>
<dbReference type="Gene3D" id="1.10.1540.10">
    <property type="entry name" value="BEACH domain"/>
    <property type="match status" value="1"/>
</dbReference>
<dbReference type="CDD" id="cd01201">
    <property type="entry name" value="PH_BEACH"/>
    <property type="match status" value="1"/>
</dbReference>
<evidence type="ECO:0000256" key="3">
    <source>
        <dbReference type="ARBA" id="ARBA00022490"/>
    </source>
</evidence>
<dbReference type="GO" id="GO:0006909">
    <property type="term" value="P:phagocytosis"/>
    <property type="evidence" value="ECO:0007669"/>
    <property type="project" value="UniProtKB-KW"/>
</dbReference>
<dbReference type="Gene3D" id="2.130.10.10">
    <property type="entry name" value="YVTN repeat-like/Quinoprotein amine dehydrogenase"/>
    <property type="match status" value="2"/>
</dbReference>
<keyword evidence="2" id="KW-0813">Transport</keyword>
<reference evidence="16" key="1">
    <citation type="submission" date="2020-03" db="EMBL/GenBank/DDBJ databases">
        <title>Studies in the Genomics of Life Span.</title>
        <authorList>
            <person name="Glass D."/>
        </authorList>
    </citation>
    <scope>NUCLEOTIDE SEQUENCE</scope>
    <source>
        <strain evidence="16">LTLLF</strain>
        <tissue evidence="16">Muscle</tissue>
    </source>
</reference>
<evidence type="ECO:0000256" key="12">
    <source>
        <dbReference type="PROSITE-ProRule" id="PRU00221"/>
    </source>
</evidence>
<dbReference type="GO" id="GO:0043473">
    <property type="term" value="P:pigmentation"/>
    <property type="evidence" value="ECO:0007669"/>
    <property type="project" value="UniProtKB-ARBA"/>
</dbReference>
<dbReference type="Pfam" id="PF00400">
    <property type="entry name" value="WD40"/>
    <property type="match status" value="2"/>
</dbReference>
<dbReference type="SMART" id="SM01026">
    <property type="entry name" value="Beach"/>
    <property type="match status" value="1"/>
</dbReference>
<dbReference type="GO" id="GO:0002449">
    <property type="term" value="P:lymphocyte mediated immunity"/>
    <property type="evidence" value="ECO:0007669"/>
    <property type="project" value="UniProtKB-ARBA"/>
</dbReference>
<gene>
    <name evidence="16" type="ORF">LTLLF_169485</name>
</gene>
<evidence type="ECO:0000313" key="17">
    <source>
        <dbReference type="Proteomes" id="UP000710432"/>
    </source>
</evidence>
<feature type="region of interest" description="Disordered" evidence="13">
    <location>
        <begin position="1215"/>
        <end position="1243"/>
    </location>
</feature>
<dbReference type="FunFam" id="2.130.10.10:FF:000292">
    <property type="entry name" value="Lysosomal trafficking regulator"/>
    <property type="match status" value="1"/>
</dbReference>
<keyword evidence="7" id="KW-0581">Phagocytosis</keyword>
<dbReference type="PANTHER" id="PTHR13743:SF86">
    <property type="entry name" value="LYSOSOMAL-TRAFFICKING REGULATOR"/>
    <property type="match status" value="1"/>
</dbReference>
<name>A0A8J6GBF5_MICOH</name>
<dbReference type="EMBL" id="JAATJU010023700">
    <property type="protein sequence ID" value="KAH0507197.1"/>
    <property type="molecule type" value="Genomic_DNA"/>
</dbReference>
<dbReference type="Pfam" id="PF02138">
    <property type="entry name" value="Beach"/>
    <property type="match status" value="1"/>
</dbReference>
<dbReference type="Proteomes" id="UP000710432">
    <property type="component" value="Unassembled WGS sequence"/>
</dbReference>
<sequence>MSTDSNSLAREFLIDVNQLCNAVVQRVEAREEEEEETHMATLGQYLVHGRGFLLLTKLNSIIDQLCNAVVQRVEAREEEEEETHMATLGQYLVHGRGFLLLTKLNSIIDQALTCREELLTLLLSLLPLVWKIPVQEQQATDFNLPLSSDIILTKEKNSSLQKSTQGKLYLEGSAPPGSISAKVNLFQKSRRQRKSTHRYSVRDARKTQLSTSDSEGNSDEKNTVVSKHRRSHVLPRILTQSPKEDHLLAKLDPSATKEQVLSDTMTLENSREIIPRQDSNGDILSEPAALSILSNMNNSPFDLCHVLLSLLEKVCKFDIALNHNSSLAASVVPTLTEFLAGFGDCCNQSDTLERQVVSTGWTEEPVALVQRMLFRTVLHLMSVDVSTAEAMPESLRKNLTELLRAALKIRACLEKQPDPFSPRQKKTLQEVQEGFIFSKYRHRALLLPELLEGVLQLLISCLQSAASNPFYFSQAMDLVQEFIQHQGFNLFETAVLQMEWLLSRDGVPSGAAEHLKTLINSVMKIISTVKKVKSEQLHHSMCTRKRHRRCEYSHFMQHHRDLSGLLVSAFKNQLSKSPFEETAEGDVQYPERCCCIAVCAHQCLRLLQQVSLSTTCVQILSGVHSVGICCCMDPKSVIIPLLHAFKLPALKNFQQHIMNVLNKLLLDQLGGAEISQRIKKAACNICTVDSDQLAKLEETLQGTLCGAGPSSGLPSPSYRFQGILPSSGSEDLLWKWDALEAYQNFVFQEDRLHNIQIANHICNLIQKGNVVVQWKLYNYIFNPVLQRGVELVHHYQQLSITSVQTHMCSQLKQCLSQEVLQIYLKTLPILLKSRVIRDLFLSCNGVNQIIELNYLDGIRSHSLKAFETLIISLGEQQKDASVPGANGLNIEQELPSLSVSPLCKQQASSDSPRSLSKFYASLREAYPKKQKTVQQDVHINTINLFLCVAFLCVSKEADSDRDSVSESEDTSGYDSTASEPLSHMLPYLSLENVILPSPECLHQAADIWSMCRWIYMLSSVFQKQFHRLGGFRVCHQLIFMIIQKLFRSSDEEQGKRQGEMSVNENLELIRMSQPEMTSKEGDVSSSAAPELGHLKKSADSLNDLESQHMFPTNVEQTLVTEAVPGEAKAFMNQDNETSLQSIRLLESLLAICLHSSRASQQKMDLELPPQSLSVENILCEMREHLSQSKVTETELAKPLFDALLRVALGNHAADLDPGDTVTDKSHQSEEELLSQPGDFSEEIEDSQCCNLKLLGEEEGYEADSESNPEDGDAHDDGVELKTEAEGFSASTVPNSLLENLTHGEIIYPEICMLELNLLSASKAKLDVLTHVFENFLKIARQKEKNISLLMQQEILLLGIQKIVESDFTMSPSQYLTFPLLHTPSLSNGVSPQKSPGILNSKALGLLRRARLSRGKKESDRENFPSRLLSSWHIAPIHLPLLGQNCWPHLSEGFSVSLWFNVEYVHESESAAERGKKVKKRNKPSVLQDSSFEGSGAKIGSQEAFYLYACGPNYTSIMPCKYGKPVIDYSKYINKEILRCEQIRDLFMTKKDVDIGFLIECLSVVYTAYCPAQYTIYEPVIRLKGQVKTQLSQRPFSSKEAQRILLEPSQLKSLQPKECKTIQGILHEIGGAGVFVFLFARVVELSDCEETQALALRVILSLIKYSQQRAHELENCNGLSMIHQVLVKQKCIVGFHVLKQGVWETLLAALEVLIRAEHQQQQFNIKQLLNAHVVHHFLLTCQVLQEHREGQLTSMPREVCRSFVKIIAEVLGSPPDLELLTIIFNFLLAVHPPTNTYVCHNPTNFYFSLHIDGKIFQEKVQSIMYLRHSSSGGQSFPSPGFLVISPSAFTASPSEGTSSSNIIPQRMPAEMVRSRSLPAFPTYSPLIQAQKLAGSLGNSIDKLLNVADAHPEKENPLGNPYTLKTNKEEAFISSCESARTVCEMETLLAAQASANGVSRGTLGFPMARVDHRDLGTEPRSDDDNPGDESCPRRPDHLKGLASFQRSHSTIASLGLAFPSQNGSAAASRWPSLVDRHADDWANLAFSPAYEANYNRAASAHRHNFLLTFNYGSRKTARSFAQLQNIIKEVLNPQESVTTNIPEWPVNLYACDMLLHAYINRASKEQRDKFLKNRGFSLLANQLYLHRGTQELLECFTEMFFGRHIGLDEEFDLEEVKHMELFQKWSIIPVLGLIETSLYDNILLHNALLLLLQVLNSCSKVADMLLDNGLLYVLCNTVAALNGLEKNIPLNEYKLLACDIQQLLIAVTIHACSSSGSQYFRVIEDLIVLLGYLQNSKNKRTQNMALALQLRVLQASLEFIRSTANHDSENPIDTVQSPSAHHHVVSQKRRSIAGPRKFPLAQTESLLMKMRLVASDELHTMMQRRMSQEHPSQASEAELAQRLQRLIILAVNRIIYQELNSDNIDILKTPENAAQSKTSVSQTEISEEDMHHEKTSTCNPFQREMFTYLVDGFKVSVGSNKTSGYKQQWTKILGSCKETFRVQLGRLLAHILSPTHTVEERKQIFEIVHEPAHQDILRDCLSPSPQHGAKLVLYLSELIHNHEDELNKEDMDTADLLMNALKLCGHKCIPPSAPSKPELIKMIKEEQKKYENEESVSKGAWQKTVNNNQQSLFQRLDLKSKDISKIAADITQAISLSQGIERKKVIQHIRGMYKVDLSASRHWQELIQQLTHDRAVWYDPIYYPTSWQLDPTEGPNRERRRLQRCYLTIPNKYLLRDRQKSEGVVKPPLSYLFEDKTHSSFSSTVKDKAASESIRVNRRCISVAPSRETAGELLLGKCGMYFVEDNASDTVESSNLQGELEPASFSWTYEEIKEVHRRWWQLRDNAVEIFLTNGRTLLLAFDNTKVRDDVYQNILTNNLPNLLEYGNITALTNLWYTGQITNFEYLTHLNKHAGRSFNDLMQYPVFPFILSDYVSETLDLNDPSIYRNLSKPIAVQYKEKEDRYVDTYKYLEEEYRKGAREDDPMPPVQPYHYGSHYSNSGTVLHFLVRMPPFTKMFLAYQDQSFDIPDRTFHSTNTTWRLSSFESMTDVKELIPEFFYLPEFLVNREGFDFGVRQNGERVNQVNLPPWARNDPRLFILIHRQALESDHVSQNICHWIDLVFGYKQKGKASVQAINVFHPATYFGMDVSAVEDPVQRRALETMIKTYGQTPRQLFHTAHASRPGAKLNIEGELPAAVGLLVQFAFRETREPIKEITYPSPLSWIKGLKWGEYVGSPSAPVPVVCFSQPHGERFGSLQALPTRAICGLSRNFCLLMTYSKEQGVRSMNSTDIQWSAILSWGYADNILRLKSKQSEPPINFIQSSQQHQVTSCAWVPDSCQLFTGSKCGVITAYTNRLTSSTPSEIEMESQMHLYGHTEEITSLCVCKPYSVMISVSRDGTCIVWDLNRLCYVQSLAGHKSPVTAVSASETSGDIATVCDSAGGGSDLRLWTVNGDLVGHVHCREIICSVAFSNQPEGVSINVIAGGLENGIVRLWSTWDLKPVREITFPKSNKPIISLTFSCDGHHLYTANSDGTVIAWCRKDQQRVKQPMFYSFLSSYAAG</sequence>
<dbReference type="FunFam" id="1.10.1540.10:FF:000001">
    <property type="entry name" value="neurobeachin isoform X1"/>
    <property type="match status" value="1"/>
</dbReference>
<evidence type="ECO:0000256" key="5">
    <source>
        <dbReference type="ARBA" id="ARBA00022574"/>
    </source>
</evidence>
<evidence type="ECO:0000256" key="1">
    <source>
        <dbReference type="ARBA" id="ARBA00004496"/>
    </source>
</evidence>